<dbReference type="SUPFAM" id="SSF55811">
    <property type="entry name" value="Nudix"/>
    <property type="match status" value="1"/>
</dbReference>
<proteinExistence type="predicted"/>
<sequence length="181" mass="20992">MKKDELLYSTEWIDMYKTKHGFIYCQRKGINSIAALVYKKTNEGFLFLVRYQPLPEIADKKDDFEPYPCSITGTIENNKTTLQTAINEVWEEGGIKVSNKNLRAQNQYVATTQSNEIVYGFLFEVDSKTEQNNNNCDGSIFETKSFNEWHTEQEVQKIISNKLHHSSLAELYLLFKIIGNK</sequence>
<reference key="2">
    <citation type="submission" date="2010-03" db="EMBL/GenBank/DDBJ databases">
        <authorList>
            <person name="Ma Z."/>
            <person name="Wang X."/>
            <person name="Liu H."/>
        </authorList>
    </citation>
    <scope>NUCLEOTIDE SEQUENCE</scope>
    <source>
        <strain>MP145</strain>
    </source>
</reference>
<reference evidence="3" key="1">
    <citation type="submission" date="2010-03" db="EMBL/GenBank/DDBJ databases">
        <title>The complete genome of Mycoplasma crocodyli MP145.</title>
        <authorList>
            <person name="Glass J.I."/>
            <person name="Durkin A.S."/>
            <person name="Hostetler J."/>
            <person name="Jackson J."/>
            <person name="Johnson J."/>
            <person name="May M.A."/>
            <person name="Paralanov V."/>
            <person name="Radune D."/>
            <person name="Szczypinski B."/>
            <person name="Brown D.R."/>
        </authorList>
    </citation>
    <scope>NUCLEOTIDE SEQUENCE [LARGE SCALE GENOMIC DNA]</scope>
    <source>
        <strain evidence="3">ATCC 51981 / MP145</strain>
    </source>
</reference>
<dbReference type="GO" id="GO:0016787">
    <property type="term" value="F:hydrolase activity"/>
    <property type="evidence" value="ECO:0007669"/>
    <property type="project" value="UniProtKB-KW"/>
</dbReference>
<keyword evidence="3" id="KW-1185">Reference proteome</keyword>
<dbReference type="HOGENOM" id="CLU_1501891_0_0_14"/>
<dbReference type="InterPro" id="IPR015797">
    <property type="entry name" value="NUDIX_hydrolase-like_dom_sf"/>
</dbReference>
<accession>D5E4S7</accession>
<dbReference type="InterPro" id="IPR000086">
    <property type="entry name" value="NUDIX_hydrolase_dom"/>
</dbReference>
<evidence type="ECO:0000313" key="3">
    <source>
        <dbReference type="Proteomes" id="UP000001845"/>
    </source>
</evidence>
<dbReference type="AlphaFoldDB" id="D5E4S7"/>
<dbReference type="Proteomes" id="UP000001845">
    <property type="component" value="Chromosome"/>
</dbReference>
<dbReference type="eggNOG" id="COG0494">
    <property type="taxonomic scope" value="Bacteria"/>
</dbReference>
<dbReference type="EMBL" id="CP001991">
    <property type="protein sequence ID" value="ADE19385.1"/>
    <property type="molecule type" value="Genomic_DNA"/>
</dbReference>
<dbReference type="Pfam" id="PF00293">
    <property type="entry name" value="NUDIX"/>
    <property type="match status" value="1"/>
</dbReference>
<dbReference type="RefSeq" id="WP_013054162.1">
    <property type="nucleotide sequence ID" value="NC_014014.1"/>
</dbReference>
<dbReference type="PROSITE" id="PS51462">
    <property type="entry name" value="NUDIX"/>
    <property type="match status" value="1"/>
</dbReference>
<evidence type="ECO:0000313" key="2">
    <source>
        <dbReference type="EMBL" id="ADE19385.1"/>
    </source>
</evidence>
<reference evidence="2 3" key="3">
    <citation type="journal article" date="2011" name="J. Bacteriol.">
        <title>Genome sequences of Mycoplasma alligatoris A21JP2T and Mycoplasma crocodyli MP145T.</title>
        <authorList>
            <person name="Brown D.R."/>
            <person name="Farmerie W.G."/>
            <person name="May M."/>
            <person name="Benders G.A."/>
            <person name="Durkin A.S."/>
            <person name="Hlavinka K."/>
            <person name="Hostetler J."/>
            <person name="Jackson J."/>
            <person name="Johnson J."/>
            <person name="Miller R.H."/>
            <person name="Paralanov V."/>
            <person name="Radune D."/>
            <person name="Szczypinski B."/>
            <person name="Glass J.I."/>
        </authorList>
    </citation>
    <scope>NUCLEOTIDE SEQUENCE [LARGE SCALE GENOMIC DNA]</scope>
    <source>
        <strain evidence="3">ATCC 51981 / MP145</strain>
    </source>
</reference>
<evidence type="ECO:0000259" key="1">
    <source>
        <dbReference type="PROSITE" id="PS51462"/>
    </source>
</evidence>
<keyword evidence="2" id="KW-0378">Hydrolase</keyword>
<organism evidence="2 3">
    <name type="scientific">Mycoplasma crocodyli (strain ATCC 51981 / MP145)</name>
    <dbReference type="NCBI Taxonomy" id="512564"/>
    <lineage>
        <taxon>Bacteria</taxon>
        <taxon>Bacillati</taxon>
        <taxon>Mycoplasmatota</taxon>
        <taxon>Mollicutes</taxon>
        <taxon>Mycoplasmataceae</taxon>
        <taxon>Mycoplasma</taxon>
    </lineage>
</organism>
<dbReference type="STRING" id="512564.MCRO_0092"/>
<protein>
    <submittedName>
        <fullName evidence="2">Hydrolase, NUDIX family</fullName>
    </submittedName>
</protein>
<name>D5E4S7_MYCCM</name>
<dbReference type="KEGG" id="mcd:MCRO_0092"/>
<dbReference type="Gene3D" id="3.90.79.10">
    <property type="entry name" value="Nucleoside Triphosphate Pyrophosphohydrolase"/>
    <property type="match status" value="1"/>
</dbReference>
<feature type="domain" description="Nudix hydrolase" evidence="1">
    <location>
        <begin position="28"/>
        <end position="172"/>
    </location>
</feature>
<gene>
    <name evidence="2" type="ordered locus">MCRO_0092</name>
</gene>